<dbReference type="Pfam" id="PF00098">
    <property type="entry name" value="zf-CCHC"/>
    <property type="match status" value="1"/>
</dbReference>
<dbReference type="PROSITE" id="PS50158">
    <property type="entry name" value="ZF_CCHC"/>
    <property type="match status" value="2"/>
</dbReference>
<dbReference type="CDD" id="cd00303">
    <property type="entry name" value="retropepsin_like"/>
    <property type="match status" value="1"/>
</dbReference>
<feature type="compositionally biased region" description="Basic and acidic residues" evidence="8">
    <location>
        <begin position="345"/>
        <end position="357"/>
    </location>
</feature>
<dbReference type="InterPro" id="IPR043502">
    <property type="entry name" value="DNA/RNA_pol_sf"/>
</dbReference>
<dbReference type="GO" id="GO:0015074">
    <property type="term" value="P:DNA integration"/>
    <property type="evidence" value="ECO:0007669"/>
    <property type="project" value="InterPro"/>
</dbReference>
<accession>A0A6L2LII9</accession>
<dbReference type="InterPro" id="IPR041373">
    <property type="entry name" value="RT_RNaseH"/>
</dbReference>
<dbReference type="Pfam" id="PF08284">
    <property type="entry name" value="RVP_2"/>
    <property type="match status" value="1"/>
</dbReference>
<dbReference type="PROSITE" id="PS00141">
    <property type="entry name" value="ASP_PROTEASE"/>
    <property type="match status" value="1"/>
</dbReference>
<feature type="compositionally biased region" description="Low complexity" evidence="8">
    <location>
        <begin position="1"/>
        <end position="17"/>
    </location>
</feature>
<evidence type="ECO:0000259" key="9">
    <source>
        <dbReference type="PROSITE" id="PS50158"/>
    </source>
</evidence>
<evidence type="ECO:0000256" key="8">
    <source>
        <dbReference type="SAM" id="MobiDB-lite"/>
    </source>
</evidence>
<feature type="domain" description="CCHC-type" evidence="9">
    <location>
        <begin position="422"/>
        <end position="438"/>
    </location>
</feature>
<keyword evidence="7" id="KW-0862">Zinc</keyword>
<dbReference type="InterPro" id="IPR043128">
    <property type="entry name" value="Rev_trsase/Diguanyl_cyclase"/>
</dbReference>
<keyword evidence="3" id="KW-0540">Nuclease</keyword>
<dbReference type="Pfam" id="PF03732">
    <property type="entry name" value="Retrotrans_gag"/>
    <property type="match status" value="1"/>
</dbReference>
<feature type="domain" description="CCHC-type" evidence="9">
    <location>
        <begin position="460"/>
        <end position="475"/>
    </location>
</feature>
<reference evidence="11" key="1">
    <citation type="journal article" date="2019" name="Sci. Rep.">
        <title>Draft genome of Tanacetum cinerariifolium, the natural source of mosquito coil.</title>
        <authorList>
            <person name="Yamashiro T."/>
            <person name="Shiraishi A."/>
            <person name="Satake H."/>
            <person name="Nakayama K."/>
        </authorList>
    </citation>
    <scope>NUCLEOTIDE SEQUENCE</scope>
</reference>
<evidence type="ECO:0000256" key="1">
    <source>
        <dbReference type="ARBA" id="ARBA00022679"/>
    </source>
</evidence>
<dbReference type="GO" id="GO:0004519">
    <property type="term" value="F:endonuclease activity"/>
    <property type="evidence" value="ECO:0007669"/>
    <property type="project" value="UniProtKB-KW"/>
</dbReference>
<dbReference type="GO" id="GO:0003676">
    <property type="term" value="F:nucleic acid binding"/>
    <property type="evidence" value="ECO:0007669"/>
    <property type="project" value="InterPro"/>
</dbReference>
<keyword evidence="4" id="KW-0255">Endonuclease</keyword>
<dbReference type="InterPro" id="IPR036875">
    <property type="entry name" value="Znf_CCHC_sf"/>
</dbReference>
<evidence type="ECO:0000256" key="2">
    <source>
        <dbReference type="ARBA" id="ARBA00022695"/>
    </source>
</evidence>
<evidence type="ECO:0000313" key="11">
    <source>
        <dbReference type="EMBL" id="GEU61643.1"/>
    </source>
</evidence>
<dbReference type="InterPro" id="IPR001584">
    <property type="entry name" value="Integrase_cat-core"/>
</dbReference>
<dbReference type="GO" id="GO:0003964">
    <property type="term" value="F:RNA-directed DNA polymerase activity"/>
    <property type="evidence" value="ECO:0007669"/>
    <property type="project" value="UniProtKB-KW"/>
</dbReference>
<dbReference type="SUPFAM" id="SSF53098">
    <property type="entry name" value="Ribonuclease H-like"/>
    <property type="match status" value="1"/>
</dbReference>
<keyword evidence="5" id="KW-0378">Hydrolase</keyword>
<feature type="compositionally biased region" description="Acidic residues" evidence="8">
    <location>
        <begin position="128"/>
        <end position="152"/>
    </location>
</feature>
<dbReference type="GO" id="GO:0006508">
    <property type="term" value="P:proteolysis"/>
    <property type="evidence" value="ECO:0007669"/>
    <property type="project" value="InterPro"/>
</dbReference>
<dbReference type="SUPFAM" id="SSF57756">
    <property type="entry name" value="Retrovirus zinc finger-like domains"/>
    <property type="match status" value="1"/>
</dbReference>
<name>A0A6L2LII9_TANCI</name>
<organism evidence="11">
    <name type="scientific">Tanacetum cinerariifolium</name>
    <name type="common">Dalmatian daisy</name>
    <name type="synonym">Chrysanthemum cinerariifolium</name>
    <dbReference type="NCBI Taxonomy" id="118510"/>
    <lineage>
        <taxon>Eukaryota</taxon>
        <taxon>Viridiplantae</taxon>
        <taxon>Streptophyta</taxon>
        <taxon>Embryophyta</taxon>
        <taxon>Tracheophyta</taxon>
        <taxon>Spermatophyta</taxon>
        <taxon>Magnoliopsida</taxon>
        <taxon>eudicotyledons</taxon>
        <taxon>Gunneridae</taxon>
        <taxon>Pentapetalae</taxon>
        <taxon>asterids</taxon>
        <taxon>campanulids</taxon>
        <taxon>Asterales</taxon>
        <taxon>Asteraceae</taxon>
        <taxon>Asteroideae</taxon>
        <taxon>Anthemideae</taxon>
        <taxon>Anthemidinae</taxon>
        <taxon>Tanacetum</taxon>
    </lineage>
</organism>
<dbReference type="SMART" id="SM00343">
    <property type="entry name" value="ZnF_C2HC"/>
    <property type="match status" value="2"/>
</dbReference>
<dbReference type="CDD" id="cd01647">
    <property type="entry name" value="RT_LTR"/>
    <property type="match status" value="1"/>
</dbReference>
<dbReference type="Pfam" id="PF17917">
    <property type="entry name" value="RT_RNaseH"/>
    <property type="match status" value="1"/>
</dbReference>
<dbReference type="InterPro" id="IPR050951">
    <property type="entry name" value="Retrovirus_Pol_polyprotein"/>
</dbReference>
<dbReference type="Gene3D" id="4.10.60.10">
    <property type="entry name" value="Zinc finger, CCHC-type"/>
    <property type="match status" value="1"/>
</dbReference>
<feature type="compositionally biased region" description="Acidic residues" evidence="8">
    <location>
        <begin position="103"/>
        <end position="121"/>
    </location>
</feature>
<evidence type="ECO:0000256" key="5">
    <source>
        <dbReference type="ARBA" id="ARBA00022801"/>
    </source>
</evidence>
<keyword evidence="2" id="KW-0548">Nucleotidyltransferase</keyword>
<protein>
    <submittedName>
        <fullName evidence="11">Putative reverse transcriptase domain-containing protein</fullName>
    </submittedName>
</protein>
<evidence type="ECO:0000256" key="7">
    <source>
        <dbReference type="PROSITE-ProRule" id="PRU00047"/>
    </source>
</evidence>
<evidence type="ECO:0000256" key="4">
    <source>
        <dbReference type="ARBA" id="ARBA00022759"/>
    </source>
</evidence>
<dbReference type="InterPro" id="IPR005162">
    <property type="entry name" value="Retrotrans_gag_dom"/>
</dbReference>
<dbReference type="InterPro" id="IPR001969">
    <property type="entry name" value="Aspartic_peptidase_AS"/>
</dbReference>
<proteinExistence type="predicted"/>
<dbReference type="InterPro" id="IPR036397">
    <property type="entry name" value="RNaseH_sf"/>
</dbReference>
<dbReference type="Gene3D" id="3.30.70.270">
    <property type="match status" value="1"/>
</dbReference>
<feature type="region of interest" description="Disordered" evidence="8">
    <location>
        <begin position="90"/>
        <end position="167"/>
    </location>
</feature>
<dbReference type="PANTHER" id="PTHR37984">
    <property type="entry name" value="PROTEIN CBG26694"/>
    <property type="match status" value="1"/>
</dbReference>
<evidence type="ECO:0000256" key="6">
    <source>
        <dbReference type="ARBA" id="ARBA00022918"/>
    </source>
</evidence>
<dbReference type="Gene3D" id="3.10.10.10">
    <property type="entry name" value="HIV Type 1 Reverse Transcriptase, subunit A, domain 1"/>
    <property type="match status" value="1"/>
</dbReference>
<keyword evidence="7" id="KW-0479">Metal-binding</keyword>
<dbReference type="EMBL" id="BKCJ010004539">
    <property type="protein sequence ID" value="GEU61643.1"/>
    <property type="molecule type" value="Genomic_DNA"/>
</dbReference>
<dbReference type="SUPFAM" id="SSF56672">
    <property type="entry name" value="DNA/RNA polymerases"/>
    <property type="match status" value="1"/>
</dbReference>
<feature type="region of interest" description="Disordered" evidence="8">
    <location>
        <begin position="1"/>
        <end position="57"/>
    </location>
</feature>
<dbReference type="GO" id="GO:0004190">
    <property type="term" value="F:aspartic-type endopeptidase activity"/>
    <property type="evidence" value="ECO:0007669"/>
    <property type="project" value="InterPro"/>
</dbReference>
<feature type="compositionally biased region" description="Pro residues" evidence="8">
    <location>
        <begin position="22"/>
        <end position="37"/>
    </location>
</feature>
<dbReference type="InterPro" id="IPR001878">
    <property type="entry name" value="Znf_CCHC"/>
</dbReference>
<keyword evidence="7" id="KW-0863">Zinc-finger</keyword>
<evidence type="ECO:0000259" key="10">
    <source>
        <dbReference type="PROSITE" id="PS50994"/>
    </source>
</evidence>
<dbReference type="PROSITE" id="PS50994">
    <property type="entry name" value="INTEGRASE"/>
    <property type="match status" value="1"/>
</dbReference>
<dbReference type="InterPro" id="IPR000477">
    <property type="entry name" value="RT_dom"/>
</dbReference>
<dbReference type="PANTHER" id="PTHR37984:SF5">
    <property type="entry name" value="PROTEIN NYNRIN-LIKE"/>
    <property type="match status" value="1"/>
</dbReference>
<dbReference type="Gene3D" id="1.10.340.70">
    <property type="match status" value="1"/>
</dbReference>
<dbReference type="InterPro" id="IPR012337">
    <property type="entry name" value="RNaseH-like_sf"/>
</dbReference>
<dbReference type="Gene3D" id="3.30.420.10">
    <property type="entry name" value="Ribonuclease H-like superfamily/Ribonuclease H"/>
    <property type="match status" value="1"/>
</dbReference>
<feature type="domain" description="Integrase catalytic" evidence="10">
    <location>
        <begin position="967"/>
        <end position="1133"/>
    </location>
</feature>
<dbReference type="InterPro" id="IPR041588">
    <property type="entry name" value="Integrase_H2C2"/>
</dbReference>
<sequence>MSSASSVVSYTSVYTDSKPGRPVSPPSPDYIPGPEEPQTPLVPYDEDEREPMFIQPHDHDYVSEPIYPEYIPLEDEQVLPAEEQPLPTVVLPTAKSLGYVVESDPEEDPEEYEDDESEDGLVDYPMDGGDDGDDDDGDSSGDDVDDEDEDEVDKEKEEHLTSAESVVVVPTIELVSPPEGTKPAEVERFLAMPTSPPSPLTSLSPPFAGERLARIASTQALIDAVTAALPSPPLPPLPLPLYIPPPVDRRDDIPKTELPPRKNSCLFALGPRYKTQHQVHETRSQMQQTEMAELRETNRRRQEQMVEILRVMGDMRREMGDIQAELLALREQRRKARQQGSNARVLDHQDASRDTDRTKGVVGLTRWIEKMESVFQISGCAIENQNVSKVYSMRAGERKPYGGNLPKCTKCHFHHNGPCTQKCHKCNKVGHLAHDCKSYGNINVVNTQRDNRAIPKGNGCFKRGAPGHFKRDCPKLKNKNEGSINAQGWVYAVGNAKKKGNASRDPDSNVLKNKNEGSVNAQGWVYAVGNAEKKGNASRDPDSNVVTGTFLLNNRYASILFDTGADRSFMSTAFSSLISIVTTPLENSYDVELADGKIVGFDVIIGMDWLRSNNGRESRLTIISCSKAQEYMTKGLFPEDLPGLPPARPVEFQIDLILGAAPVAQASYRLAPSEMKELSEQLQELSDKGFIRPSSSPWGAPVLFIKKKDGSFKMCINYMELNKLTVKNRYPLSRINDLFDQLQGSSIYSKIDLRSSYHQLRVREQDVPKTAFRTRKRRFCGLLLCFTQGFRRCIDVERESNCLCFSTTKIHKKNYTTHDLELGSLVFALKIWRHSLYGTKCTVYIDHKSLQHILDQKELNNRQRRWLKLLMADALSRKERIEPLRVRALVMNIGLDLPNQILEAQIEALKPKNLENEDVGGMIRKDIPKEKLEPRADGTLCLNEKSWLPCYGDLRSMIMHESHKSKYSIHPGSKKMYQDMKKLYWWPNMKADITTYVSKCLTYAKVKAEHQRPSELENDPLENLARLYLNRIIARHGIPVSIICDHDGRFTSNFWKSFKKALGTDLSMSTAYHLETDNRSGRTIQTLEDMLRACVIDFGKGWVKHLSLAKFSYNNNYHASIKAAPYEALYGRKCRSPMCWAEVGEAQLIGPQMPTEKIAGTSLRVEQGSPYFPCVKSKKCYTDEPLAMPLEGIHVDDKLYFVEKPIGIIEREIKRLKRSWIPLVKVRWNSKRGPEFTWERRFVQKKYPHLFTNRASSSTTRGLPTKKSFPTYNPELTIRRRSRSDPTLLNNSEMAAEGNGDLPIPDLRTMEELCQPSLNGRGGPIALIAIQATNFKVKNDMIQQVKNSCQFHGLPGDDANKHLDKFLHVTQSIKVNGVTDDALCLYLFPHSLTHHATAWFDRLPRNSINTFEQIAKMFLEKYFPPSMVTKLRNEITNFCQRPDESLFEAWECYKLPIDRCPNHNMLPVTQIDTFYNGLTLRHRDTINDVAGGTFMKRRPKECYDLIENMTAQHNDWDTSAQ</sequence>
<gene>
    <name evidence="11" type="ORF">Tci_033621</name>
</gene>
<evidence type="ECO:0000256" key="3">
    <source>
        <dbReference type="ARBA" id="ARBA00022722"/>
    </source>
</evidence>
<comment type="caution">
    <text evidence="11">The sequence shown here is derived from an EMBL/GenBank/DDBJ whole genome shotgun (WGS) entry which is preliminary data.</text>
</comment>
<dbReference type="Pfam" id="PF17921">
    <property type="entry name" value="Integrase_H2C2"/>
    <property type="match status" value="1"/>
</dbReference>
<dbReference type="Pfam" id="PF00078">
    <property type="entry name" value="RVT_1"/>
    <property type="match status" value="1"/>
</dbReference>
<dbReference type="GO" id="GO:0008270">
    <property type="term" value="F:zinc ion binding"/>
    <property type="evidence" value="ECO:0007669"/>
    <property type="project" value="UniProtKB-KW"/>
</dbReference>
<keyword evidence="6 11" id="KW-0695">RNA-directed DNA polymerase</keyword>
<keyword evidence="1" id="KW-0808">Transferase</keyword>
<feature type="region of interest" description="Disordered" evidence="8">
    <location>
        <begin position="335"/>
        <end position="357"/>
    </location>
</feature>